<dbReference type="OMA" id="EHIMARM"/>
<dbReference type="Gramene" id="OIT05918">
    <property type="protein sequence ID" value="OIT05918"/>
    <property type="gene ID" value="A4A49_03971"/>
</dbReference>
<dbReference type="Proteomes" id="UP000187609">
    <property type="component" value="Unassembled WGS sequence"/>
</dbReference>
<keyword evidence="3" id="KW-1185">Reference proteome</keyword>
<gene>
    <name evidence="2" type="ORF">A4A49_03971</name>
</gene>
<dbReference type="EMBL" id="MJEQ01037184">
    <property type="protein sequence ID" value="OIT05918.1"/>
    <property type="molecule type" value="Genomic_DNA"/>
</dbReference>
<proteinExistence type="predicted"/>
<reference evidence="2" key="1">
    <citation type="submission" date="2016-11" db="EMBL/GenBank/DDBJ databases">
        <title>The genome of Nicotiana attenuata.</title>
        <authorList>
            <person name="Xu S."/>
            <person name="Brockmoeller T."/>
            <person name="Gaquerel E."/>
            <person name="Navarro A."/>
            <person name="Kuhl H."/>
            <person name="Gase K."/>
            <person name="Ling Z."/>
            <person name="Zhou W."/>
            <person name="Kreitzer C."/>
            <person name="Stanke M."/>
            <person name="Tang H."/>
            <person name="Lyons E."/>
            <person name="Pandey P."/>
            <person name="Pandey S.P."/>
            <person name="Timmermann B."/>
            <person name="Baldwin I.T."/>
        </authorList>
    </citation>
    <scope>NUCLEOTIDE SEQUENCE [LARGE SCALE GENOMIC DNA]</scope>
    <source>
        <strain evidence="2">UT</strain>
    </source>
</reference>
<name>A0A1J6IM47_NICAT</name>
<comment type="caution">
    <text evidence="2">The sequence shown here is derived from an EMBL/GenBank/DDBJ whole genome shotgun (WGS) entry which is preliminary data.</text>
</comment>
<sequence length="288" mass="32528">MPLRKDTGKGKATSTAPAKVKATSAPPLKKRKWGEATSSLSGAQVVEAVAAMRPQPQAQWEFGINSIPPHTKDWYRHCSPKHVHPEAAIHERSLKAKHQAIWRGIQDLGLSYVFKNTGDINLNLVLEFYAGFDPQDTKQLVPIRGRLIDFSATTICNFLVRTSKKVDRMPFANFLTQFLRHEEVEEEPEFDHTIDQPLRQTDITSFPLKEETAMPSLTSAERNARDDSFMARLYGMIDLQLRIGGRPVISEERTLLEQRYPLNAHAQQVVGIGDGYRLPDDEDINTPE</sequence>
<organism evidence="2 3">
    <name type="scientific">Nicotiana attenuata</name>
    <name type="common">Coyote tobacco</name>
    <dbReference type="NCBI Taxonomy" id="49451"/>
    <lineage>
        <taxon>Eukaryota</taxon>
        <taxon>Viridiplantae</taxon>
        <taxon>Streptophyta</taxon>
        <taxon>Embryophyta</taxon>
        <taxon>Tracheophyta</taxon>
        <taxon>Spermatophyta</taxon>
        <taxon>Magnoliopsida</taxon>
        <taxon>eudicotyledons</taxon>
        <taxon>Gunneridae</taxon>
        <taxon>Pentapetalae</taxon>
        <taxon>asterids</taxon>
        <taxon>lamiids</taxon>
        <taxon>Solanales</taxon>
        <taxon>Solanaceae</taxon>
        <taxon>Nicotianoideae</taxon>
        <taxon>Nicotianeae</taxon>
        <taxon>Nicotiana</taxon>
    </lineage>
</organism>
<evidence type="ECO:0000313" key="2">
    <source>
        <dbReference type="EMBL" id="OIT05918.1"/>
    </source>
</evidence>
<accession>A0A1J6IM47</accession>
<evidence type="ECO:0000313" key="3">
    <source>
        <dbReference type="Proteomes" id="UP000187609"/>
    </source>
</evidence>
<protein>
    <submittedName>
        <fullName evidence="2">Uncharacterized protein</fullName>
    </submittedName>
</protein>
<evidence type="ECO:0000256" key="1">
    <source>
        <dbReference type="SAM" id="MobiDB-lite"/>
    </source>
</evidence>
<dbReference type="AlphaFoldDB" id="A0A1J6IM47"/>
<feature type="region of interest" description="Disordered" evidence="1">
    <location>
        <begin position="1"/>
        <end position="36"/>
    </location>
</feature>